<sequence>MKENRVRKVASKEDQAHHPADYKRRFTLGVSDRPLSFFHSVGGRVGRREGGGSDSISGPFIPDGWAGGDYSRP</sequence>
<evidence type="ECO:0000313" key="2">
    <source>
        <dbReference type="EMBL" id="KAJ4429902.1"/>
    </source>
</evidence>
<evidence type="ECO:0000256" key="1">
    <source>
        <dbReference type="SAM" id="MobiDB-lite"/>
    </source>
</evidence>
<dbReference type="EMBL" id="JAJSOF020000033">
    <property type="protein sequence ID" value="KAJ4429902.1"/>
    <property type="molecule type" value="Genomic_DNA"/>
</dbReference>
<organism evidence="2 3">
    <name type="scientific">Periplaneta americana</name>
    <name type="common">American cockroach</name>
    <name type="synonym">Blatta americana</name>
    <dbReference type="NCBI Taxonomy" id="6978"/>
    <lineage>
        <taxon>Eukaryota</taxon>
        <taxon>Metazoa</taxon>
        <taxon>Ecdysozoa</taxon>
        <taxon>Arthropoda</taxon>
        <taxon>Hexapoda</taxon>
        <taxon>Insecta</taxon>
        <taxon>Pterygota</taxon>
        <taxon>Neoptera</taxon>
        <taxon>Polyneoptera</taxon>
        <taxon>Dictyoptera</taxon>
        <taxon>Blattodea</taxon>
        <taxon>Blattoidea</taxon>
        <taxon>Blattidae</taxon>
        <taxon>Blattinae</taxon>
        <taxon>Periplaneta</taxon>
    </lineage>
</organism>
<gene>
    <name evidence="2" type="ORF">ANN_22106</name>
</gene>
<feature type="region of interest" description="Disordered" evidence="1">
    <location>
        <begin position="1"/>
        <end position="21"/>
    </location>
</feature>
<name>A0ABQ8S7L2_PERAM</name>
<protein>
    <submittedName>
        <fullName evidence="2">Uncharacterized protein</fullName>
    </submittedName>
</protein>
<feature type="region of interest" description="Disordered" evidence="1">
    <location>
        <begin position="43"/>
        <end position="73"/>
    </location>
</feature>
<evidence type="ECO:0000313" key="3">
    <source>
        <dbReference type="Proteomes" id="UP001148838"/>
    </source>
</evidence>
<reference evidence="2 3" key="1">
    <citation type="journal article" date="2022" name="Allergy">
        <title>Genome assembly and annotation of Periplaneta americana reveal a comprehensive cockroach allergen profile.</title>
        <authorList>
            <person name="Wang L."/>
            <person name="Xiong Q."/>
            <person name="Saelim N."/>
            <person name="Wang L."/>
            <person name="Nong W."/>
            <person name="Wan A.T."/>
            <person name="Shi M."/>
            <person name="Liu X."/>
            <person name="Cao Q."/>
            <person name="Hui J.H.L."/>
            <person name="Sookrung N."/>
            <person name="Leung T.F."/>
            <person name="Tungtrongchitr A."/>
            <person name="Tsui S.K.W."/>
        </authorList>
    </citation>
    <scope>NUCLEOTIDE SEQUENCE [LARGE SCALE GENOMIC DNA]</scope>
    <source>
        <strain evidence="2">PWHHKU_190912</strain>
    </source>
</reference>
<keyword evidence="3" id="KW-1185">Reference proteome</keyword>
<proteinExistence type="predicted"/>
<dbReference type="Proteomes" id="UP001148838">
    <property type="component" value="Unassembled WGS sequence"/>
</dbReference>
<accession>A0ABQ8S7L2</accession>
<comment type="caution">
    <text evidence="2">The sequence shown here is derived from an EMBL/GenBank/DDBJ whole genome shotgun (WGS) entry which is preliminary data.</text>
</comment>